<reference evidence="3" key="1">
    <citation type="submission" date="2021-02" db="EMBL/GenBank/DDBJ databases">
        <authorList>
            <person name="Nowell W R."/>
        </authorList>
    </citation>
    <scope>NUCLEOTIDE SEQUENCE</scope>
</reference>
<protein>
    <submittedName>
        <fullName evidence="3">Uncharacterized protein</fullName>
    </submittedName>
</protein>
<evidence type="ECO:0000256" key="2">
    <source>
        <dbReference type="SAM" id="MobiDB-lite"/>
    </source>
</evidence>
<dbReference type="InterPro" id="IPR006993">
    <property type="entry name" value="Glut_rich_SH3-bd"/>
</dbReference>
<dbReference type="Gene3D" id="3.40.30.10">
    <property type="entry name" value="Glutaredoxin"/>
    <property type="match status" value="1"/>
</dbReference>
<dbReference type="Pfam" id="PF04908">
    <property type="entry name" value="SH3BGR"/>
    <property type="match status" value="1"/>
</dbReference>
<organism evidence="3 4">
    <name type="scientific">Rotaria magnacalcarata</name>
    <dbReference type="NCBI Taxonomy" id="392030"/>
    <lineage>
        <taxon>Eukaryota</taxon>
        <taxon>Metazoa</taxon>
        <taxon>Spiralia</taxon>
        <taxon>Gnathifera</taxon>
        <taxon>Rotifera</taxon>
        <taxon>Eurotatoria</taxon>
        <taxon>Bdelloidea</taxon>
        <taxon>Philodinida</taxon>
        <taxon>Philodinidae</taxon>
        <taxon>Rotaria</taxon>
    </lineage>
</organism>
<proteinExistence type="inferred from homology"/>
<sequence>MVLRVFYISTTGRRDIRKRQIHVLAVLSSWKLEHEAIDVAAPENETDRDFVIENGKKTEDDKILLPQIFKEEECCGDYLDFLQAIEHEKLLLFLKQITQEEFDALERSKNGETKETKVEDEEKAEGEEDAEKKEGEEEEEDTEKKEGEDEETEKKEGENEETEDGEKAEKTTDEDENKEEGDETTKEEAEGEESEKVKDENEEETEETKGDEEEEQEEEKEEVDEDEEKAE</sequence>
<dbReference type="Proteomes" id="UP000681967">
    <property type="component" value="Unassembled WGS sequence"/>
</dbReference>
<feature type="compositionally biased region" description="Acidic residues" evidence="2">
    <location>
        <begin position="172"/>
        <end position="182"/>
    </location>
</feature>
<dbReference type="AlphaFoldDB" id="A0A8S3EVM8"/>
<dbReference type="PANTHER" id="PTHR12232">
    <property type="entry name" value="SH3 DOMAIN-BINDING GLUTAMIC ACID-RICH-LIKE PROTEIN"/>
    <property type="match status" value="1"/>
</dbReference>
<evidence type="ECO:0000313" key="3">
    <source>
        <dbReference type="EMBL" id="CAF5087793.1"/>
    </source>
</evidence>
<feature type="compositionally biased region" description="Basic and acidic residues" evidence="2">
    <location>
        <begin position="106"/>
        <end position="117"/>
    </location>
</feature>
<evidence type="ECO:0000313" key="4">
    <source>
        <dbReference type="Proteomes" id="UP000681967"/>
    </source>
</evidence>
<feature type="non-terminal residue" evidence="3">
    <location>
        <position position="1"/>
    </location>
</feature>
<dbReference type="InterPro" id="IPR036249">
    <property type="entry name" value="Thioredoxin-like_sf"/>
</dbReference>
<comment type="caution">
    <text evidence="3">The sequence shown here is derived from an EMBL/GenBank/DDBJ whole genome shotgun (WGS) entry which is preliminary data.</text>
</comment>
<dbReference type="PANTHER" id="PTHR12232:SF0">
    <property type="entry name" value="THIOREDOXIN DOMAIN-CONTAINING PROTEIN"/>
    <property type="match status" value="1"/>
</dbReference>
<gene>
    <name evidence="3" type="ORF">BYL167_LOCUS62745</name>
</gene>
<dbReference type="EMBL" id="CAJOBH010235204">
    <property type="protein sequence ID" value="CAF5087793.1"/>
    <property type="molecule type" value="Genomic_DNA"/>
</dbReference>
<name>A0A8S3EVM8_9BILA</name>
<feature type="compositionally biased region" description="Basic and acidic residues" evidence="2">
    <location>
        <begin position="183"/>
        <end position="199"/>
    </location>
</feature>
<feature type="compositionally biased region" description="Acidic residues" evidence="2">
    <location>
        <begin position="118"/>
        <end position="129"/>
    </location>
</feature>
<feature type="compositionally biased region" description="Acidic residues" evidence="2">
    <location>
        <begin position="200"/>
        <end position="231"/>
    </location>
</feature>
<feature type="region of interest" description="Disordered" evidence="2">
    <location>
        <begin position="106"/>
        <end position="231"/>
    </location>
</feature>
<dbReference type="SUPFAM" id="SSF52833">
    <property type="entry name" value="Thioredoxin-like"/>
    <property type="match status" value="1"/>
</dbReference>
<comment type="similarity">
    <text evidence="1">Belongs to the SH3BGR family.</text>
</comment>
<feature type="compositionally biased region" description="Basic and acidic residues" evidence="2">
    <location>
        <begin position="142"/>
        <end position="157"/>
    </location>
</feature>
<accession>A0A8S3EVM8</accession>
<evidence type="ECO:0000256" key="1">
    <source>
        <dbReference type="ARBA" id="ARBA00007764"/>
    </source>
</evidence>
<dbReference type="InterPro" id="IPR051033">
    <property type="entry name" value="SH3BGR"/>
</dbReference>
<dbReference type="GO" id="GO:0005737">
    <property type="term" value="C:cytoplasm"/>
    <property type="evidence" value="ECO:0007669"/>
    <property type="project" value="TreeGrafter"/>
</dbReference>